<protein>
    <submittedName>
        <fullName evidence="1">Uncharacterized protein</fullName>
    </submittedName>
</protein>
<dbReference type="EMBL" id="LRGB01002288">
    <property type="protein sequence ID" value="KZS08201.1"/>
    <property type="molecule type" value="Genomic_DNA"/>
</dbReference>
<proteinExistence type="predicted"/>
<accession>A0A164QZA7</accession>
<name>A0A164QZA7_9CRUS</name>
<dbReference type="AlphaFoldDB" id="A0A164QZA7"/>
<organism evidence="1 2">
    <name type="scientific">Daphnia magna</name>
    <dbReference type="NCBI Taxonomy" id="35525"/>
    <lineage>
        <taxon>Eukaryota</taxon>
        <taxon>Metazoa</taxon>
        <taxon>Ecdysozoa</taxon>
        <taxon>Arthropoda</taxon>
        <taxon>Crustacea</taxon>
        <taxon>Branchiopoda</taxon>
        <taxon>Diplostraca</taxon>
        <taxon>Cladocera</taxon>
        <taxon>Anomopoda</taxon>
        <taxon>Daphniidae</taxon>
        <taxon>Daphnia</taxon>
    </lineage>
</organism>
<comment type="caution">
    <text evidence="1">The sequence shown here is derived from an EMBL/GenBank/DDBJ whole genome shotgun (WGS) entry which is preliminary data.</text>
</comment>
<keyword evidence="2" id="KW-1185">Reference proteome</keyword>
<evidence type="ECO:0000313" key="1">
    <source>
        <dbReference type="EMBL" id="KZS08201.1"/>
    </source>
</evidence>
<dbReference type="Proteomes" id="UP000076858">
    <property type="component" value="Unassembled WGS sequence"/>
</dbReference>
<reference evidence="1 2" key="1">
    <citation type="submission" date="2016-03" db="EMBL/GenBank/DDBJ databases">
        <title>EvidentialGene: Evidence-directed Construction of Genes on Genomes.</title>
        <authorList>
            <person name="Gilbert D.G."/>
            <person name="Choi J.-H."/>
            <person name="Mockaitis K."/>
            <person name="Colbourne J."/>
            <person name="Pfrender M."/>
        </authorList>
    </citation>
    <scope>NUCLEOTIDE SEQUENCE [LARGE SCALE GENOMIC DNA]</scope>
    <source>
        <strain evidence="1 2">Xinb3</strain>
        <tissue evidence="1">Complete organism</tissue>
    </source>
</reference>
<sequence length="80" mass="8758">MDFFQIFRAIKSPTLCPGILAKGKSPSYLKSSYVTLFRTSKPNLNATLAVYALSASVQTAPTPWAFAIRSERSTNFVANP</sequence>
<evidence type="ECO:0000313" key="2">
    <source>
        <dbReference type="Proteomes" id="UP000076858"/>
    </source>
</evidence>
<gene>
    <name evidence="1" type="ORF">APZ42_027895</name>
</gene>